<evidence type="ECO:0008006" key="2">
    <source>
        <dbReference type="Google" id="ProtNLM"/>
    </source>
</evidence>
<accession>A0AA48M1K7</accession>
<protein>
    <recommendedName>
        <fullName evidence="2">DUF2946 domain-containing protein</fullName>
    </recommendedName>
</protein>
<proteinExistence type="predicted"/>
<dbReference type="EMBL" id="OY288114">
    <property type="protein sequence ID" value="CAJ0881737.1"/>
    <property type="molecule type" value="Genomic_DNA"/>
</dbReference>
<reference evidence="1" key="1">
    <citation type="submission" date="2023-07" db="EMBL/GenBank/DDBJ databases">
        <authorList>
            <person name="Pelsma A.J. K."/>
        </authorList>
    </citation>
    <scope>NUCLEOTIDE SEQUENCE</scope>
</reference>
<dbReference type="InterPro" id="IPR021333">
    <property type="entry name" value="DUF2946"/>
</dbReference>
<gene>
    <name evidence="1" type="ORF">AMST5_03273</name>
</gene>
<organism evidence="1">
    <name type="scientific">freshwater sediment metagenome</name>
    <dbReference type="NCBI Taxonomy" id="556182"/>
    <lineage>
        <taxon>unclassified sequences</taxon>
        <taxon>metagenomes</taxon>
        <taxon>ecological metagenomes</taxon>
    </lineage>
</organism>
<name>A0AA48M1K7_9ZZZZ</name>
<evidence type="ECO:0000313" key="1">
    <source>
        <dbReference type="EMBL" id="CAJ0881737.1"/>
    </source>
</evidence>
<sequence>MRNRNTVGRADMSKRVVASLIVCVALLTQLGASFWGAAAARDGIAPCHRVMTVSTTTAGDAAGKSTGAPAPHDHASCSLCQLGFSVVNSDAPVFVAENLAYHFRVALTEPDLPAPRAIFNRSAPARAPPSRV</sequence>
<dbReference type="AlphaFoldDB" id="A0AA48M1K7"/>
<dbReference type="Pfam" id="PF11162">
    <property type="entry name" value="DUF2946"/>
    <property type="match status" value="1"/>
</dbReference>